<evidence type="ECO:0000313" key="2">
    <source>
        <dbReference type="EMBL" id="RDI58574.1"/>
    </source>
</evidence>
<keyword evidence="3" id="KW-1185">Reference proteome</keyword>
<dbReference type="Proteomes" id="UP000254925">
    <property type="component" value="Unassembled WGS sequence"/>
</dbReference>
<reference evidence="2 3" key="1">
    <citation type="submission" date="2018-07" db="EMBL/GenBank/DDBJ databases">
        <title>Genomic Encyclopedia of Type Strains, Phase IV (KMG-IV): sequencing the most valuable type-strain genomes for metagenomic binning, comparative biology and taxonomic classification.</title>
        <authorList>
            <person name="Goeker M."/>
        </authorList>
    </citation>
    <scope>NUCLEOTIDE SEQUENCE [LARGE SCALE GENOMIC DNA]</scope>
    <source>
        <strain evidence="2 3">DSM 14364</strain>
    </source>
</reference>
<organism evidence="2 3">
    <name type="scientific">Microvirga subterranea</name>
    <dbReference type="NCBI Taxonomy" id="186651"/>
    <lineage>
        <taxon>Bacteria</taxon>
        <taxon>Pseudomonadati</taxon>
        <taxon>Pseudomonadota</taxon>
        <taxon>Alphaproteobacteria</taxon>
        <taxon>Hyphomicrobiales</taxon>
        <taxon>Methylobacteriaceae</taxon>
        <taxon>Microvirga</taxon>
    </lineage>
</organism>
<sequence>MSSSEILHLPIPYLAEFVQHGRRKPETKAFRTNATMSIRRVDGQDAPVCIDVHWPRNHVPAEMSWHQFEGAFWRPVLGPDEVILRTLKEFSAVAGRSETRWWRDYPFVTDDQAPIAGYGPFSLPNGLPDQCRVLRDGRKDAADDAQRLAHNDLIIIGDALCRRSAPPVFGVGDPLDVTGSVSVRLTAPEFCPDVSMAYFGLDRKDCAIELARCLAYGAEAYLPGRARRRISLRSLNNTRWTLHRPATFPDQRAGSFQRTFNHLGSALRNASHGELPTRFHEAYGRLSEASRQLLEGQSLQIRRDLINEALKSIEVIIETTPPGGPFHRWTRRLKMNALAQKWRFEIEGADVEEDEADGSVDTEVLGALQPDAT</sequence>
<proteinExistence type="predicted"/>
<accession>A0A370HNU2</accession>
<feature type="region of interest" description="Disordered" evidence="1">
    <location>
        <begin position="350"/>
        <end position="373"/>
    </location>
</feature>
<comment type="caution">
    <text evidence="2">The sequence shown here is derived from an EMBL/GenBank/DDBJ whole genome shotgun (WGS) entry which is preliminary data.</text>
</comment>
<gene>
    <name evidence="2" type="ORF">DES45_10597</name>
</gene>
<dbReference type="AlphaFoldDB" id="A0A370HNU2"/>
<evidence type="ECO:0000256" key="1">
    <source>
        <dbReference type="SAM" id="MobiDB-lite"/>
    </source>
</evidence>
<evidence type="ECO:0000313" key="3">
    <source>
        <dbReference type="Proteomes" id="UP000254925"/>
    </source>
</evidence>
<name>A0A370HNU2_9HYPH</name>
<feature type="compositionally biased region" description="Acidic residues" evidence="1">
    <location>
        <begin position="350"/>
        <end position="360"/>
    </location>
</feature>
<dbReference type="EMBL" id="QQBB01000005">
    <property type="protein sequence ID" value="RDI58574.1"/>
    <property type="molecule type" value="Genomic_DNA"/>
</dbReference>
<protein>
    <submittedName>
        <fullName evidence="2">Uncharacterized protein</fullName>
    </submittedName>
</protein>